<name>A0ACB8R699_9AGAM</name>
<sequence length="139" mass="16086">MAKAVNRLEIRRRSQIEAMKMSCEPIRLSVAATQYRIRQQDRIITDRERQLDADILSVKSLLARIKQLRSSIREEEGAILLHRWNAYLGNGPVKKPTLRRVSSGLLMLIATFSDSKQPDGRMKNYDGLYISESYDIKTY</sequence>
<reference evidence="1" key="2">
    <citation type="journal article" date="2022" name="New Phytol.">
        <title>Evolutionary transition to the ectomycorrhizal habit in the genomes of a hyperdiverse lineage of mushroom-forming fungi.</title>
        <authorList>
            <person name="Looney B."/>
            <person name="Miyauchi S."/>
            <person name="Morin E."/>
            <person name="Drula E."/>
            <person name="Courty P.E."/>
            <person name="Kohler A."/>
            <person name="Kuo A."/>
            <person name="LaButti K."/>
            <person name="Pangilinan J."/>
            <person name="Lipzen A."/>
            <person name="Riley R."/>
            <person name="Andreopoulos W."/>
            <person name="He G."/>
            <person name="Johnson J."/>
            <person name="Nolan M."/>
            <person name="Tritt A."/>
            <person name="Barry K.W."/>
            <person name="Grigoriev I.V."/>
            <person name="Nagy L.G."/>
            <person name="Hibbett D."/>
            <person name="Henrissat B."/>
            <person name="Matheny P.B."/>
            <person name="Labbe J."/>
            <person name="Martin F.M."/>
        </authorList>
    </citation>
    <scope>NUCLEOTIDE SEQUENCE</scope>
    <source>
        <strain evidence="1">FP105234-sp</strain>
    </source>
</reference>
<keyword evidence="2" id="KW-1185">Reference proteome</keyword>
<proteinExistence type="predicted"/>
<dbReference type="Proteomes" id="UP000814033">
    <property type="component" value="Unassembled WGS sequence"/>
</dbReference>
<dbReference type="EMBL" id="MU276278">
    <property type="protein sequence ID" value="KAI0039649.1"/>
    <property type="molecule type" value="Genomic_DNA"/>
</dbReference>
<evidence type="ECO:0000313" key="2">
    <source>
        <dbReference type="Proteomes" id="UP000814033"/>
    </source>
</evidence>
<reference evidence="1" key="1">
    <citation type="submission" date="2021-02" db="EMBL/GenBank/DDBJ databases">
        <authorList>
            <consortium name="DOE Joint Genome Institute"/>
            <person name="Ahrendt S."/>
            <person name="Looney B.P."/>
            <person name="Miyauchi S."/>
            <person name="Morin E."/>
            <person name="Drula E."/>
            <person name="Courty P.E."/>
            <person name="Chicoki N."/>
            <person name="Fauchery L."/>
            <person name="Kohler A."/>
            <person name="Kuo A."/>
            <person name="Labutti K."/>
            <person name="Pangilinan J."/>
            <person name="Lipzen A."/>
            <person name="Riley R."/>
            <person name="Andreopoulos W."/>
            <person name="He G."/>
            <person name="Johnson J."/>
            <person name="Barry K.W."/>
            <person name="Grigoriev I.V."/>
            <person name="Nagy L."/>
            <person name="Hibbett D."/>
            <person name="Henrissat B."/>
            <person name="Matheny P.B."/>
            <person name="Labbe J."/>
            <person name="Martin F."/>
        </authorList>
    </citation>
    <scope>NUCLEOTIDE SEQUENCE</scope>
    <source>
        <strain evidence="1">FP105234-sp</strain>
    </source>
</reference>
<accession>A0ACB8R699</accession>
<organism evidence="1 2">
    <name type="scientific">Auriscalpium vulgare</name>
    <dbReference type="NCBI Taxonomy" id="40419"/>
    <lineage>
        <taxon>Eukaryota</taxon>
        <taxon>Fungi</taxon>
        <taxon>Dikarya</taxon>
        <taxon>Basidiomycota</taxon>
        <taxon>Agaricomycotina</taxon>
        <taxon>Agaricomycetes</taxon>
        <taxon>Russulales</taxon>
        <taxon>Auriscalpiaceae</taxon>
        <taxon>Auriscalpium</taxon>
    </lineage>
</organism>
<gene>
    <name evidence="1" type="ORF">FA95DRAFT_1577459</name>
</gene>
<comment type="caution">
    <text evidence="1">The sequence shown here is derived from an EMBL/GenBank/DDBJ whole genome shotgun (WGS) entry which is preliminary data.</text>
</comment>
<evidence type="ECO:0000313" key="1">
    <source>
        <dbReference type="EMBL" id="KAI0039649.1"/>
    </source>
</evidence>
<protein>
    <submittedName>
        <fullName evidence="1">Uncharacterized protein</fullName>
    </submittedName>
</protein>